<protein>
    <recommendedName>
        <fullName evidence="3 9">Glutamate decarboxylase</fullName>
        <ecNumber evidence="3 9">4.1.1.15</ecNumber>
    </recommendedName>
</protein>
<dbReference type="NCBIfam" id="TIGR01788">
    <property type="entry name" value="Glu-decarb-GAD"/>
    <property type="match status" value="1"/>
</dbReference>
<keyword evidence="4 7" id="KW-0663">Pyridoxal phosphate</keyword>
<dbReference type="GO" id="GO:0006538">
    <property type="term" value="P:L-glutamate catabolic process"/>
    <property type="evidence" value="ECO:0007669"/>
    <property type="project" value="TreeGrafter"/>
</dbReference>
<evidence type="ECO:0000313" key="10">
    <source>
        <dbReference type="EMBL" id="KFM28613.1"/>
    </source>
</evidence>
<dbReference type="Proteomes" id="UP000279271">
    <property type="component" value="Unassembled WGS sequence"/>
</dbReference>
<reference evidence="11" key="4">
    <citation type="submission" date="2018-11" db="EMBL/GenBank/DDBJ databases">
        <title>Characterization of plant carbon substrate utilization by Auxenochlorella protothecoides.</title>
        <authorList>
            <person name="Vogler B.W."/>
            <person name="Starkenburg S.R."/>
            <person name="Sudasinghe N."/>
            <person name="Schambach J.Y."/>
            <person name="Rollin J.A."/>
            <person name="Pattathil S."/>
            <person name="Barry A.N."/>
        </authorList>
    </citation>
    <scope>NUCLEOTIDE SEQUENCE [LARGE SCALE GENOMIC DNA]</scope>
    <source>
        <strain evidence="11">UTEX 25</strain>
    </source>
</reference>
<evidence type="ECO:0000256" key="6">
    <source>
        <dbReference type="ARBA" id="ARBA00048868"/>
    </source>
</evidence>
<dbReference type="EC" id="4.1.1.15" evidence="3 9"/>
<evidence type="ECO:0000313" key="13">
    <source>
        <dbReference type="Proteomes" id="UP000279271"/>
    </source>
</evidence>
<evidence type="ECO:0000256" key="7">
    <source>
        <dbReference type="PIRSR" id="PIRSR602129-50"/>
    </source>
</evidence>
<evidence type="ECO:0000256" key="4">
    <source>
        <dbReference type="ARBA" id="ARBA00022898"/>
    </source>
</evidence>
<dbReference type="SUPFAM" id="SSF53383">
    <property type="entry name" value="PLP-dependent transferases"/>
    <property type="match status" value="1"/>
</dbReference>
<dbReference type="Gene3D" id="3.40.640.10">
    <property type="entry name" value="Type I PLP-dependent aspartate aminotransferase-like (Major domain)"/>
    <property type="match status" value="1"/>
</dbReference>
<reference evidence="13" key="2">
    <citation type="journal article" date="2018" name="Algal Res.">
        <title>Characterization of plant carbon substrate utilization by Auxenochlorella protothecoides.</title>
        <authorList>
            <person name="Vogler B.W."/>
            <person name="Starkenburg S.R."/>
            <person name="Sudasinghe N."/>
            <person name="Schambach J.Y."/>
            <person name="Rollin J.A."/>
            <person name="Pattathil S."/>
            <person name="Barry A.N."/>
        </authorList>
    </citation>
    <scope>NUCLEOTIDE SEQUENCE [LARGE SCALE GENOMIC DNA]</scope>
    <source>
        <strain evidence="13">UTEX 25</strain>
    </source>
</reference>
<name>A0A087SSA9_AUXPR</name>
<reference evidence="10 12" key="1">
    <citation type="journal article" date="2014" name="BMC Genomics">
        <title>Oil accumulation mechanisms of the oleaginous microalga Chlorella protothecoides revealed through its genome, transcriptomes, and proteomes.</title>
        <authorList>
            <person name="Gao C."/>
            <person name="Wang Y."/>
            <person name="Shen Y."/>
            <person name="Yan D."/>
            <person name="He X."/>
            <person name="Dai J."/>
            <person name="Wu Q."/>
        </authorList>
    </citation>
    <scope>NUCLEOTIDE SEQUENCE [LARGE SCALE GENOMIC DNA]</scope>
    <source>
        <strain evidence="10 12">0710</strain>
    </source>
</reference>
<dbReference type="Pfam" id="PF00282">
    <property type="entry name" value="Pyridoxal_deC"/>
    <property type="match status" value="1"/>
</dbReference>
<keyword evidence="12" id="KW-1185">Reference proteome</keyword>
<sequence>MLTRDERSPTYGQEHVEGNVSDFIESTFASRYVAEPLPRYQLSEYGVPAHVCYQLIKDVRALDATPKLNLASFVTTWMEPEARDLMQDALDVNYVDTDEYPSSTEIQNRCVSILAKLYHAPSVAGEEGRGDPVGTATVGSSEAIMLGALALKKAWQTRRKAKGLDTSRPNLVMGRETHVCWEKFCRYFDVEERYVYAEEGRYCATAELLEPLIDENTIGVAAVLGTTFTGEFEDVQAIDAMVDRVNAKNGWGVKIHVDAASGGFIAPFIYPDLEWDFRLSNVASINVSGHKYGLVYPGVFMENYLGSTERSITLNFSKGASQIIGQYYQFLRLGFGGYRKIFLNLEVVRKRLRRAIQLTEHFEILSPEVGVPVVAFRLTTLTGSDGKPHHRMYDEFDLADRLRMRGWVLPAYTMCPNAENIKLMRITIREDMSVQMADQLIIDLKNAIRWLDTHFIFTAEMAERMQKKLSLERLDSSTFNSDDFTVVRPC</sequence>
<accession>A0A087SSA9</accession>
<dbReference type="PANTHER" id="PTHR43321:SF3">
    <property type="entry name" value="GLUTAMATE DECARBOXYLASE"/>
    <property type="match status" value="1"/>
</dbReference>
<dbReference type="EMBL" id="KL662175">
    <property type="protein sequence ID" value="KFM28613.1"/>
    <property type="molecule type" value="Genomic_DNA"/>
</dbReference>
<dbReference type="Proteomes" id="UP000028924">
    <property type="component" value="Unassembled WGS sequence"/>
</dbReference>
<keyword evidence="5 8" id="KW-0456">Lyase</keyword>
<evidence type="ECO:0000256" key="9">
    <source>
        <dbReference type="RuleBase" id="RU361171"/>
    </source>
</evidence>
<proteinExistence type="inferred from homology"/>
<dbReference type="GO" id="GO:0004351">
    <property type="term" value="F:glutamate decarboxylase activity"/>
    <property type="evidence" value="ECO:0007669"/>
    <property type="project" value="UniProtKB-EC"/>
</dbReference>
<evidence type="ECO:0000256" key="2">
    <source>
        <dbReference type="ARBA" id="ARBA00009533"/>
    </source>
</evidence>
<comment type="catalytic activity">
    <reaction evidence="6 9">
        <text>L-glutamate + H(+) = 4-aminobutanoate + CO2</text>
        <dbReference type="Rhea" id="RHEA:17785"/>
        <dbReference type="ChEBI" id="CHEBI:15378"/>
        <dbReference type="ChEBI" id="CHEBI:16526"/>
        <dbReference type="ChEBI" id="CHEBI:29985"/>
        <dbReference type="ChEBI" id="CHEBI:59888"/>
        <dbReference type="EC" id="4.1.1.15"/>
    </reaction>
</comment>
<dbReference type="KEGG" id="apro:F751_6372"/>
<comment type="similarity">
    <text evidence="2 8">Belongs to the group II decarboxylase family.</text>
</comment>
<keyword evidence="9" id="KW-0210">Decarboxylase</keyword>
<feature type="modified residue" description="N6-(pyridoxal phosphate)lysine" evidence="7">
    <location>
        <position position="291"/>
    </location>
</feature>
<dbReference type="eggNOG" id="KOG1383">
    <property type="taxonomic scope" value="Eukaryota"/>
</dbReference>
<evidence type="ECO:0000256" key="8">
    <source>
        <dbReference type="RuleBase" id="RU000382"/>
    </source>
</evidence>
<comment type="cofactor">
    <cofactor evidence="1 7 8">
        <name>pyridoxal 5'-phosphate</name>
        <dbReference type="ChEBI" id="CHEBI:597326"/>
    </cofactor>
</comment>
<dbReference type="GO" id="GO:0030170">
    <property type="term" value="F:pyridoxal phosphate binding"/>
    <property type="evidence" value="ECO:0007669"/>
    <property type="project" value="InterPro"/>
</dbReference>
<dbReference type="GeneID" id="23617763"/>
<dbReference type="RefSeq" id="XP_011401649.1">
    <property type="nucleotide sequence ID" value="XM_011403347.1"/>
</dbReference>
<gene>
    <name evidence="11" type="ORF">APUTEX25_005776</name>
    <name evidence="10" type="ORF">F751_6372</name>
</gene>
<reference evidence="11" key="3">
    <citation type="submission" date="2018-10" db="EMBL/GenBank/DDBJ databases">
        <authorList>
            <person name="Hovde B."/>
            <person name="Zhang X."/>
        </authorList>
    </citation>
    <scope>NUCLEOTIDE SEQUENCE [LARGE SCALE GENOMIC DNA]</scope>
    <source>
        <strain evidence="11">UTEX 25</strain>
    </source>
</reference>
<dbReference type="Gene3D" id="4.10.280.50">
    <property type="match status" value="1"/>
</dbReference>
<dbReference type="PANTHER" id="PTHR43321">
    <property type="entry name" value="GLUTAMATE DECARBOXYLASE"/>
    <property type="match status" value="1"/>
</dbReference>
<evidence type="ECO:0000313" key="12">
    <source>
        <dbReference type="Proteomes" id="UP000028924"/>
    </source>
</evidence>
<dbReference type="EMBL" id="QOKY01000159">
    <property type="protein sequence ID" value="RMZ55735.1"/>
    <property type="molecule type" value="Genomic_DNA"/>
</dbReference>
<dbReference type="InterPro" id="IPR002129">
    <property type="entry name" value="PyrdxlP-dep_de-COase"/>
</dbReference>
<dbReference type="InterPro" id="IPR010107">
    <property type="entry name" value="Glutamate_decarboxylase"/>
</dbReference>
<dbReference type="GO" id="GO:0005829">
    <property type="term" value="C:cytosol"/>
    <property type="evidence" value="ECO:0007669"/>
    <property type="project" value="TreeGrafter"/>
</dbReference>
<organism evidence="10 12">
    <name type="scientific">Auxenochlorella protothecoides</name>
    <name type="common">Green microalga</name>
    <name type="synonym">Chlorella protothecoides</name>
    <dbReference type="NCBI Taxonomy" id="3075"/>
    <lineage>
        <taxon>Eukaryota</taxon>
        <taxon>Viridiplantae</taxon>
        <taxon>Chlorophyta</taxon>
        <taxon>core chlorophytes</taxon>
        <taxon>Trebouxiophyceae</taxon>
        <taxon>Chlorellales</taxon>
        <taxon>Chlorellaceae</taxon>
        <taxon>Auxenochlorella</taxon>
    </lineage>
</organism>
<evidence type="ECO:0000313" key="11">
    <source>
        <dbReference type="EMBL" id="RMZ55735.1"/>
    </source>
</evidence>
<dbReference type="STRING" id="3075.A0A087SSA9"/>
<evidence type="ECO:0000256" key="3">
    <source>
        <dbReference type="ARBA" id="ARBA00012421"/>
    </source>
</evidence>
<dbReference type="InterPro" id="IPR015421">
    <property type="entry name" value="PyrdxlP-dep_Trfase_major"/>
</dbReference>
<dbReference type="OrthoDB" id="5152799at2759"/>
<dbReference type="InterPro" id="IPR015424">
    <property type="entry name" value="PyrdxlP-dep_Trfase"/>
</dbReference>
<dbReference type="AlphaFoldDB" id="A0A087SSA9"/>
<dbReference type="Gene3D" id="3.90.1150.160">
    <property type="match status" value="1"/>
</dbReference>
<evidence type="ECO:0000256" key="1">
    <source>
        <dbReference type="ARBA" id="ARBA00001933"/>
    </source>
</evidence>
<evidence type="ECO:0000256" key="5">
    <source>
        <dbReference type="ARBA" id="ARBA00023239"/>
    </source>
</evidence>